<dbReference type="AlphaFoldDB" id="A0A855EVZ4"/>
<gene>
    <name evidence="1" type="ORF">CFY86_28920</name>
</gene>
<comment type="caution">
    <text evidence="1">The sequence shown here is derived from an EMBL/GenBank/DDBJ whole genome shotgun (WGS) entry which is preliminary data.</text>
</comment>
<dbReference type="EMBL" id="NKYI01000038">
    <property type="protein sequence ID" value="PIK80748.1"/>
    <property type="molecule type" value="Genomic_DNA"/>
</dbReference>
<proteinExistence type="predicted"/>
<sequence length="687" mass="75670">MKFSVRSSKSEVWVEEYYNNNGIVTPSLDDEGNHKQFPSKDALDNVLKRVNYDTVQILKSAYDEDGNVYLLLDEFGELFIASLGPVSVQEKFRKLDALIHKDRAANLHEFTDKNANVPAFIDELGDLYIAGLGPFSVAQKIRAIESSIVNNDEHDITHQYDFNGRLISFQDAFGEVFIPGLDKSVQESIKGIRENYQRDRAPHIRRLTDAQNRALEFTDEDGSYYLKGLGGKSLEEHFNSLKKRVNTLYKAKAIFDAWLDFGIDWNGRESISLQLQTAVNYVSKLPYGGEIVLRPGVYRQHTYLIARPNVTIRCVPGAVFMPMRANAAFYYRSPQEIYLENFNLIDVEIDGSEQHSPSYDVGAKGTYLQYFRQCMFLRCNVHDTGATGIGNDYPDRSFVLDCQTDNCGRLAPDGSGGASGIGIGLGAMQDEALIVARAITRNCKNFGMFFEQQRLSGPGQPYVARQIIVSDVVSTGNGHGFGDCGASGLVVVNGQFNDNLKTGISIDAGTLANNGIAPRPGKNGSMVNCHAERNGITGLHYDSTKIQADGGYSFSDMHIHENGQDAILIEAGSNTLADISFEKLKINDNGRYPVNVASGTFTDLDFTNLRMLRNGGDTAFKLDGNITQGTIHDCKMRSRNGAAAITGAGTISHFDIAENQYTDTNSNPINLTGTLTNVTYGRNPGLE</sequence>
<evidence type="ECO:0000313" key="1">
    <source>
        <dbReference type="EMBL" id="PIK80748.1"/>
    </source>
</evidence>
<dbReference type="Gene3D" id="2.160.20.10">
    <property type="entry name" value="Single-stranded right-handed beta-helix, Pectin lyase-like"/>
    <property type="match status" value="1"/>
</dbReference>
<protein>
    <recommendedName>
        <fullName evidence="3">Right handed beta helix domain-containing protein</fullName>
    </recommendedName>
</protein>
<name>A0A855EVZ4_RAOOR</name>
<reference evidence="1 2" key="1">
    <citation type="submission" date="2017-07" db="EMBL/GenBank/DDBJ databases">
        <title>Raoultella ornithinolytica strain HH3 draft genome.</title>
        <authorList>
            <person name="Duceppe M.-O."/>
            <person name="Huang H."/>
            <person name="Phipps-Todd B."/>
        </authorList>
    </citation>
    <scope>NUCLEOTIDE SEQUENCE [LARGE SCALE GENOMIC DNA]</scope>
    <source>
        <strain evidence="1 2">HH3</strain>
    </source>
</reference>
<dbReference type="InterPro" id="IPR011050">
    <property type="entry name" value="Pectin_lyase_fold/virulence"/>
</dbReference>
<organism evidence="1 2">
    <name type="scientific">Raoultella ornithinolytica</name>
    <name type="common">Klebsiella ornithinolytica</name>
    <dbReference type="NCBI Taxonomy" id="54291"/>
    <lineage>
        <taxon>Bacteria</taxon>
        <taxon>Pseudomonadati</taxon>
        <taxon>Pseudomonadota</taxon>
        <taxon>Gammaproteobacteria</taxon>
        <taxon>Enterobacterales</taxon>
        <taxon>Enterobacteriaceae</taxon>
        <taxon>Klebsiella/Raoultella group</taxon>
        <taxon>Raoultella</taxon>
    </lineage>
</organism>
<dbReference type="InterPro" id="IPR012334">
    <property type="entry name" value="Pectin_lyas_fold"/>
</dbReference>
<evidence type="ECO:0008006" key="3">
    <source>
        <dbReference type="Google" id="ProtNLM"/>
    </source>
</evidence>
<evidence type="ECO:0000313" key="2">
    <source>
        <dbReference type="Proteomes" id="UP000229713"/>
    </source>
</evidence>
<accession>A0A855EVZ4</accession>
<dbReference type="Proteomes" id="UP000229713">
    <property type="component" value="Unassembled WGS sequence"/>
</dbReference>
<dbReference type="SUPFAM" id="SSF51126">
    <property type="entry name" value="Pectin lyase-like"/>
    <property type="match status" value="2"/>
</dbReference>